<evidence type="ECO:0000313" key="3">
    <source>
        <dbReference type="Proteomes" id="UP001165667"/>
    </source>
</evidence>
<dbReference type="RefSeq" id="WP_282586741.1">
    <property type="nucleotide sequence ID" value="NZ_JAMOIM010000015.1"/>
</dbReference>
<keyword evidence="3" id="KW-1185">Reference proteome</keyword>
<dbReference type="Proteomes" id="UP001165667">
    <property type="component" value="Unassembled WGS sequence"/>
</dbReference>
<evidence type="ECO:0000313" key="2">
    <source>
        <dbReference type="EMBL" id="MCW6510365.1"/>
    </source>
</evidence>
<dbReference type="EMBL" id="JAMOIM010000015">
    <property type="protein sequence ID" value="MCW6510365.1"/>
    <property type="molecule type" value="Genomic_DNA"/>
</dbReference>
<sequence length="127" mass="13092">MLRLIGLVVVVLFVLSLAHGERTGGANARAATLADHLTGALADGVRTLGDMVFGPSDLGPDVPDLRTLAKSLDGLSRSADGASRRALAAVVMRSCPSLGLTCQPAAPSVTDDVGPVPRRRPQGVEQR</sequence>
<organism evidence="2 3">
    <name type="scientific">Lichenifustis flavocetrariae</name>
    <dbReference type="NCBI Taxonomy" id="2949735"/>
    <lineage>
        <taxon>Bacteria</taxon>
        <taxon>Pseudomonadati</taxon>
        <taxon>Pseudomonadota</taxon>
        <taxon>Alphaproteobacteria</taxon>
        <taxon>Hyphomicrobiales</taxon>
        <taxon>Lichenihabitantaceae</taxon>
        <taxon>Lichenifustis</taxon>
    </lineage>
</organism>
<proteinExistence type="predicted"/>
<accession>A0AA41Z010</accession>
<comment type="caution">
    <text evidence="2">The sequence shown here is derived from an EMBL/GenBank/DDBJ whole genome shotgun (WGS) entry which is preliminary data.</text>
</comment>
<dbReference type="AlphaFoldDB" id="A0AA41Z010"/>
<gene>
    <name evidence="2" type="ORF">M8523_20310</name>
</gene>
<protein>
    <submittedName>
        <fullName evidence="2">Uncharacterized protein</fullName>
    </submittedName>
</protein>
<reference evidence="2" key="1">
    <citation type="submission" date="2022-05" db="EMBL/GenBank/DDBJ databases">
        <authorList>
            <person name="Pankratov T."/>
        </authorList>
    </citation>
    <scope>NUCLEOTIDE SEQUENCE</scope>
    <source>
        <strain evidence="2">BP6-180914</strain>
    </source>
</reference>
<name>A0AA41Z010_9HYPH</name>
<evidence type="ECO:0000256" key="1">
    <source>
        <dbReference type="SAM" id="MobiDB-lite"/>
    </source>
</evidence>
<feature type="region of interest" description="Disordered" evidence="1">
    <location>
        <begin position="103"/>
        <end position="127"/>
    </location>
</feature>